<dbReference type="InterPro" id="IPR013099">
    <property type="entry name" value="K_chnl_dom"/>
</dbReference>
<dbReference type="Pfam" id="PF07885">
    <property type="entry name" value="Ion_trans_2"/>
    <property type="match status" value="1"/>
</dbReference>
<protein>
    <recommendedName>
        <fullName evidence="2">Potassium channel domain-containing protein</fullName>
    </recommendedName>
</protein>
<feature type="transmembrane region" description="Helical" evidence="1">
    <location>
        <begin position="47"/>
        <end position="68"/>
    </location>
</feature>
<feature type="transmembrane region" description="Helical" evidence="1">
    <location>
        <begin position="20"/>
        <end position="41"/>
    </location>
</feature>
<accession>A0A918KG30</accession>
<keyword evidence="1" id="KW-0472">Membrane</keyword>
<proteinExistence type="predicted"/>
<feature type="domain" description="Potassium channel" evidence="2">
    <location>
        <begin position="93"/>
        <end position="171"/>
    </location>
</feature>
<reference evidence="3" key="1">
    <citation type="journal article" date="2014" name="Int. J. Syst. Evol. Microbiol.">
        <title>Complete genome sequence of Corynebacterium casei LMG S-19264T (=DSM 44701T), isolated from a smear-ripened cheese.</title>
        <authorList>
            <consortium name="US DOE Joint Genome Institute (JGI-PGF)"/>
            <person name="Walter F."/>
            <person name="Albersmeier A."/>
            <person name="Kalinowski J."/>
            <person name="Ruckert C."/>
        </authorList>
    </citation>
    <scope>NUCLEOTIDE SEQUENCE</scope>
    <source>
        <strain evidence="3">KCTC 22169</strain>
    </source>
</reference>
<dbReference type="EMBL" id="BMXR01000008">
    <property type="protein sequence ID" value="GGX62485.1"/>
    <property type="molecule type" value="Genomic_DNA"/>
</dbReference>
<feature type="transmembrane region" description="Helical" evidence="1">
    <location>
        <begin position="147"/>
        <end position="168"/>
    </location>
</feature>
<organism evidence="3 4">
    <name type="scientific">Saccharospirillum salsuginis</name>
    <dbReference type="NCBI Taxonomy" id="418750"/>
    <lineage>
        <taxon>Bacteria</taxon>
        <taxon>Pseudomonadati</taxon>
        <taxon>Pseudomonadota</taxon>
        <taxon>Gammaproteobacteria</taxon>
        <taxon>Oceanospirillales</taxon>
        <taxon>Saccharospirillaceae</taxon>
        <taxon>Saccharospirillum</taxon>
    </lineage>
</organism>
<feature type="transmembrane region" description="Helical" evidence="1">
    <location>
        <begin position="122"/>
        <end position="140"/>
    </location>
</feature>
<dbReference type="Proteomes" id="UP000626148">
    <property type="component" value="Unassembled WGS sequence"/>
</dbReference>
<keyword evidence="1" id="KW-1133">Transmembrane helix</keyword>
<dbReference type="AlphaFoldDB" id="A0A918KG30"/>
<evidence type="ECO:0000313" key="3">
    <source>
        <dbReference type="EMBL" id="GGX62485.1"/>
    </source>
</evidence>
<gene>
    <name evidence="3" type="ORF">GCM10007392_32980</name>
</gene>
<dbReference type="Gene3D" id="1.10.287.70">
    <property type="match status" value="1"/>
</dbReference>
<keyword evidence="1" id="KW-0812">Transmembrane</keyword>
<name>A0A918KG30_9GAMM</name>
<comment type="caution">
    <text evidence="3">The sequence shown here is derived from an EMBL/GenBank/DDBJ whole genome shotgun (WGS) entry which is preliminary data.</text>
</comment>
<evidence type="ECO:0000256" key="1">
    <source>
        <dbReference type="SAM" id="Phobius"/>
    </source>
</evidence>
<dbReference type="RefSeq" id="WP_189610675.1">
    <property type="nucleotide sequence ID" value="NZ_BMXR01000008.1"/>
</dbReference>
<reference evidence="3" key="2">
    <citation type="submission" date="2020-09" db="EMBL/GenBank/DDBJ databases">
        <authorList>
            <person name="Sun Q."/>
            <person name="Kim S."/>
        </authorList>
    </citation>
    <scope>NUCLEOTIDE SEQUENCE</scope>
    <source>
        <strain evidence="3">KCTC 22169</strain>
    </source>
</reference>
<evidence type="ECO:0000259" key="2">
    <source>
        <dbReference type="Pfam" id="PF07885"/>
    </source>
</evidence>
<sequence length="174" mass="19803">MNITVIPIPDDGRFTFIRALIRTFLSWILAFIVWFVLSYFYEGESNALIAFFGSLSVYFAYSVYLKSLHDEHSNINNYQLLSLVGLYLLIAVIVVVLYAAYYAVFDFVVGNGTVWESNFHNALYFSVVTFTTLGFGEFLPGNTPARYFVSGEAMLGTLHMVTFVSVWLSKFVNR</sequence>
<dbReference type="SUPFAM" id="SSF81324">
    <property type="entry name" value="Voltage-gated potassium channels"/>
    <property type="match status" value="1"/>
</dbReference>
<evidence type="ECO:0000313" key="4">
    <source>
        <dbReference type="Proteomes" id="UP000626148"/>
    </source>
</evidence>
<keyword evidence="4" id="KW-1185">Reference proteome</keyword>
<feature type="transmembrane region" description="Helical" evidence="1">
    <location>
        <begin position="80"/>
        <end position="102"/>
    </location>
</feature>